<evidence type="ECO:0000313" key="1">
    <source>
        <dbReference type="EMBL" id="VEA06524.1"/>
    </source>
</evidence>
<proteinExistence type="predicted"/>
<accession>A0A447NT99</accession>
<name>A0A447NT99_SALET</name>
<dbReference type="EMBL" id="LR134142">
    <property type="protein sequence ID" value="VEA06524.1"/>
    <property type="molecule type" value="Genomic_DNA"/>
</dbReference>
<protein>
    <submittedName>
        <fullName evidence="1">Uncharacterized protein</fullName>
    </submittedName>
</protein>
<dbReference type="Proteomes" id="UP000276345">
    <property type="component" value="Chromosome"/>
</dbReference>
<reference evidence="1 2" key="1">
    <citation type="submission" date="2018-12" db="EMBL/GenBank/DDBJ databases">
        <authorList>
            <consortium name="Pathogen Informatics"/>
        </authorList>
    </citation>
    <scope>NUCLEOTIDE SEQUENCE [LARGE SCALE GENOMIC DNA]</scope>
    <source>
        <strain evidence="1 2">NCTC7406</strain>
    </source>
</reference>
<dbReference type="AlphaFoldDB" id="A0A447NT99"/>
<evidence type="ECO:0000313" key="2">
    <source>
        <dbReference type="Proteomes" id="UP000276345"/>
    </source>
</evidence>
<gene>
    <name evidence="1" type="ORF">NCTC7406_02505</name>
</gene>
<sequence>MSPNLRALPEHTDHHDLQSCSFLSGFQMLKLGISQHDGILCSNLPSFQGGCDGIIRNLPQPLFVKYVKNTVRKIMLSVAARDGQKEKLALQAAPALGLTVVVLR</sequence>
<organism evidence="1 2">
    <name type="scientific">Salmonella enterica subsp. enterica serovar Sanjuan</name>
    <dbReference type="NCBI Taxonomy" id="1160765"/>
    <lineage>
        <taxon>Bacteria</taxon>
        <taxon>Pseudomonadati</taxon>
        <taxon>Pseudomonadota</taxon>
        <taxon>Gammaproteobacteria</taxon>
        <taxon>Enterobacterales</taxon>
        <taxon>Enterobacteriaceae</taxon>
        <taxon>Salmonella</taxon>
    </lineage>
</organism>